<dbReference type="EMBL" id="PKHA01000011">
    <property type="protein sequence ID" value="PKY98085.1"/>
    <property type="molecule type" value="Genomic_DNA"/>
</dbReference>
<keyword evidence="3 6" id="KW-1133">Transmembrane helix</keyword>
<accession>A0A2I1KR18</accession>
<dbReference type="InterPro" id="IPR007829">
    <property type="entry name" value="TM2"/>
</dbReference>
<evidence type="ECO:0000256" key="4">
    <source>
        <dbReference type="ARBA" id="ARBA00023136"/>
    </source>
</evidence>
<organism evidence="8 9">
    <name type="scientific">Actinomyces urogenitalis</name>
    <dbReference type="NCBI Taxonomy" id="103621"/>
    <lineage>
        <taxon>Bacteria</taxon>
        <taxon>Bacillati</taxon>
        <taxon>Actinomycetota</taxon>
        <taxon>Actinomycetes</taxon>
        <taxon>Actinomycetales</taxon>
        <taxon>Actinomycetaceae</taxon>
        <taxon>Actinomyces</taxon>
    </lineage>
</organism>
<keyword evidence="4 6" id="KW-0472">Membrane</keyword>
<evidence type="ECO:0000256" key="6">
    <source>
        <dbReference type="SAM" id="Phobius"/>
    </source>
</evidence>
<feature type="domain" description="TM2" evidence="7">
    <location>
        <begin position="103"/>
        <end position="151"/>
    </location>
</feature>
<dbReference type="Pfam" id="PF05154">
    <property type="entry name" value="TM2"/>
    <property type="match status" value="1"/>
</dbReference>
<evidence type="ECO:0000313" key="8">
    <source>
        <dbReference type="EMBL" id="PKY98085.1"/>
    </source>
</evidence>
<evidence type="ECO:0000259" key="7">
    <source>
        <dbReference type="Pfam" id="PF05154"/>
    </source>
</evidence>
<dbReference type="AlphaFoldDB" id="A0A2I1KR18"/>
<dbReference type="Proteomes" id="UP000234778">
    <property type="component" value="Unassembled WGS sequence"/>
</dbReference>
<comment type="subcellular location">
    <subcellularLocation>
        <location evidence="1">Membrane</location>
        <topology evidence="1">Multi-pass membrane protein</topology>
    </subcellularLocation>
</comment>
<feature type="compositionally biased region" description="Low complexity" evidence="5">
    <location>
        <begin position="9"/>
        <end position="38"/>
    </location>
</feature>
<proteinExistence type="predicted"/>
<feature type="transmembrane region" description="Helical" evidence="6">
    <location>
        <begin position="108"/>
        <end position="127"/>
    </location>
</feature>
<dbReference type="GeneID" id="81709092"/>
<comment type="caution">
    <text evidence="8">The sequence shown here is derived from an EMBL/GenBank/DDBJ whole genome shotgun (WGS) entry which is preliminary data.</text>
</comment>
<evidence type="ECO:0000256" key="5">
    <source>
        <dbReference type="SAM" id="MobiDB-lite"/>
    </source>
</evidence>
<evidence type="ECO:0000256" key="2">
    <source>
        <dbReference type="ARBA" id="ARBA00022692"/>
    </source>
</evidence>
<feature type="region of interest" description="Disordered" evidence="5">
    <location>
        <begin position="1"/>
        <end position="45"/>
    </location>
</feature>
<keyword evidence="2 6" id="KW-0812">Transmembrane</keyword>
<evidence type="ECO:0000256" key="1">
    <source>
        <dbReference type="ARBA" id="ARBA00004141"/>
    </source>
</evidence>
<evidence type="ECO:0000313" key="9">
    <source>
        <dbReference type="Proteomes" id="UP000234778"/>
    </source>
</evidence>
<dbReference type="GO" id="GO:0016020">
    <property type="term" value="C:membrane"/>
    <property type="evidence" value="ECO:0007669"/>
    <property type="project" value="UniProtKB-SubCell"/>
</dbReference>
<dbReference type="RefSeq" id="WP_101638310.1">
    <property type="nucleotide sequence ID" value="NZ_PKHA01000011.1"/>
</dbReference>
<name>A0A2I1KR18_9ACTO</name>
<gene>
    <name evidence="8" type="ORF">CYJ26_09110</name>
</gene>
<protein>
    <submittedName>
        <fullName evidence="8">TM2 domain-containing protein</fullName>
    </submittedName>
</protein>
<sequence length="183" mass="19021">MTITPQPSDPLSSGPDPLSSGPDPLSSGSAPLSSASADVSGDQLGQLNAQTYGQPAAGYTDPAYSQQPYGQQAYTNPAYAQQPYAQSAPAYQQGYTQPGYVTNQKSKLAAGLLGIFLGSLGIHNFYLGHTGRGVIQLLISLISLGFLSWVSAIWGIVEGILILTAQPGAQPWGVDARGVPLKE</sequence>
<reference evidence="8 9" key="1">
    <citation type="submission" date="2017-12" db="EMBL/GenBank/DDBJ databases">
        <title>Phylogenetic diversity of female urinary microbiome.</title>
        <authorList>
            <person name="Thomas-White K."/>
            <person name="Wolfe A.J."/>
        </authorList>
    </citation>
    <scope>NUCLEOTIDE SEQUENCE [LARGE SCALE GENOMIC DNA]</scope>
    <source>
        <strain evidence="8 9">UMB0319</strain>
    </source>
</reference>
<feature type="transmembrane region" description="Helical" evidence="6">
    <location>
        <begin position="133"/>
        <end position="157"/>
    </location>
</feature>
<evidence type="ECO:0000256" key="3">
    <source>
        <dbReference type="ARBA" id="ARBA00022989"/>
    </source>
</evidence>